<dbReference type="AlphaFoldDB" id="A0A098BKQ8"/>
<evidence type="ECO:0008006" key="3">
    <source>
        <dbReference type="Google" id="ProtNLM"/>
    </source>
</evidence>
<dbReference type="EMBL" id="CCSD01000058">
    <property type="protein sequence ID" value="CDZ89304.1"/>
    <property type="molecule type" value="Genomic_DNA"/>
</dbReference>
<dbReference type="Pfam" id="PF02575">
    <property type="entry name" value="YbaB_DNA_bd"/>
    <property type="match status" value="1"/>
</dbReference>
<dbReference type="InterPro" id="IPR004401">
    <property type="entry name" value="YbaB/EbfC"/>
</dbReference>
<dbReference type="Proteomes" id="UP000042997">
    <property type="component" value="Unassembled WGS sequence"/>
</dbReference>
<reference evidence="1 2" key="1">
    <citation type="journal article" date="2014" name="Genome Announc.">
        <title>Draft Genome Sequence of Propane- and Butane-Oxidizing Actinobacterium Rhodococcus ruber IEGM 231.</title>
        <authorList>
            <person name="Ivshina I.B."/>
            <person name="Kuyukina M.S."/>
            <person name="Krivoruchko A.V."/>
            <person name="Barbe V."/>
            <person name="Fischer C."/>
        </authorList>
    </citation>
    <scope>NUCLEOTIDE SEQUENCE [LARGE SCALE GENOMIC DNA]</scope>
</reference>
<name>A0A098BKQ8_9NOCA</name>
<accession>A0A098BKQ8</accession>
<dbReference type="GO" id="GO:0003677">
    <property type="term" value="F:DNA binding"/>
    <property type="evidence" value="ECO:0007669"/>
    <property type="project" value="InterPro"/>
</dbReference>
<organism evidence="1 2">
    <name type="scientific">Rhodococcus ruber</name>
    <dbReference type="NCBI Taxonomy" id="1830"/>
    <lineage>
        <taxon>Bacteria</taxon>
        <taxon>Bacillati</taxon>
        <taxon>Actinomycetota</taxon>
        <taxon>Actinomycetes</taxon>
        <taxon>Mycobacteriales</taxon>
        <taxon>Nocardiaceae</taxon>
        <taxon>Rhodococcus</taxon>
    </lineage>
</organism>
<evidence type="ECO:0000313" key="1">
    <source>
        <dbReference type="EMBL" id="CDZ89304.1"/>
    </source>
</evidence>
<evidence type="ECO:0000313" key="2">
    <source>
        <dbReference type="Proteomes" id="UP000042997"/>
    </source>
</evidence>
<gene>
    <name evidence="1" type="ORF">RHRU231_470152</name>
</gene>
<protein>
    <recommendedName>
        <fullName evidence="3">YbaB/EbfC family DNA-binding protein</fullName>
    </recommendedName>
</protein>
<dbReference type="InterPro" id="IPR036894">
    <property type="entry name" value="YbaB-like_sf"/>
</dbReference>
<sequence>MSAMSASDQRVTEIVESVRTRLGALQDCVAALGVVSGTATSPDGLVRAEVDGNGALTGLWLAETLRGHRTRDVAASILATAHEAARVAAAERARLLGDLRGALG</sequence>
<dbReference type="eggNOG" id="ENOG5032IJ4">
    <property type="taxonomic scope" value="Bacteria"/>
</dbReference>
<proteinExistence type="predicted"/>
<dbReference type="Gene3D" id="3.30.1310.10">
    <property type="entry name" value="Nucleoid-associated protein YbaB-like domain"/>
    <property type="match status" value="1"/>
</dbReference>